<comment type="caution">
    <text evidence="1">The sequence shown here is derived from an EMBL/GenBank/DDBJ whole genome shotgun (WGS) entry which is preliminary data.</text>
</comment>
<evidence type="ECO:0008006" key="3">
    <source>
        <dbReference type="Google" id="ProtNLM"/>
    </source>
</evidence>
<protein>
    <recommendedName>
        <fullName evidence="3">MerR family transcriptional regulator</fullName>
    </recommendedName>
</protein>
<dbReference type="AlphaFoldDB" id="A0A2A2ESF4"/>
<reference evidence="1 2" key="1">
    <citation type="submission" date="2017-08" db="EMBL/GenBank/DDBJ databases">
        <title>Halomonas alkalisoli sp. nov., isolated from saline alkaline soil.</title>
        <authorList>
            <person name="Wang D."/>
            <person name="Zhang G."/>
        </authorList>
    </citation>
    <scope>NUCLEOTIDE SEQUENCE [LARGE SCALE GENOMIC DNA]</scope>
    <source>
        <strain evidence="1 2">WRN001</strain>
    </source>
</reference>
<proteinExistence type="predicted"/>
<dbReference type="Proteomes" id="UP000217771">
    <property type="component" value="Unassembled WGS sequence"/>
</dbReference>
<name>A0A2A2ESF4_9GAMM</name>
<gene>
    <name evidence="1" type="ORF">CK498_19320</name>
</gene>
<evidence type="ECO:0000313" key="1">
    <source>
        <dbReference type="EMBL" id="PAU75292.1"/>
    </source>
</evidence>
<dbReference type="OrthoDB" id="5768675at2"/>
<keyword evidence="2" id="KW-1185">Reference proteome</keyword>
<organism evidence="1 2">
    <name type="scientific">Halomonas salipaludis</name>
    <dbReference type="NCBI Taxonomy" id="2032625"/>
    <lineage>
        <taxon>Bacteria</taxon>
        <taxon>Pseudomonadati</taxon>
        <taxon>Pseudomonadota</taxon>
        <taxon>Gammaproteobacteria</taxon>
        <taxon>Oceanospirillales</taxon>
        <taxon>Halomonadaceae</taxon>
        <taxon>Halomonas</taxon>
    </lineage>
</organism>
<evidence type="ECO:0000313" key="2">
    <source>
        <dbReference type="Proteomes" id="UP000217771"/>
    </source>
</evidence>
<accession>A0A2A2ESF4</accession>
<dbReference type="RefSeq" id="WP_095622487.1">
    <property type="nucleotide sequence ID" value="NZ_NSKB01000007.1"/>
</dbReference>
<sequence>MSATKSFTAKDVCAALGGISRSRLHTWAQLPPFSDIPTRERSARRYTKADLLTFAVLQTLEEAFGMKRGNMGSISAAVHHYVSAPRQAPLEEWVFIPWGEGFVRSVQESIASPGWVIDMARERERIDLYLGLTPPQQELPLITNVKSGRQ</sequence>
<dbReference type="EMBL" id="NSKB01000007">
    <property type="protein sequence ID" value="PAU75292.1"/>
    <property type="molecule type" value="Genomic_DNA"/>
</dbReference>